<evidence type="ECO:0000313" key="2">
    <source>
        <dbReference type="RefSeq" id="XP_026499081.1"/>
    </source>
</evidence>
<keyword evidence="1" id="KW-1185">Reference proteome</keyword>
<accession>A0A8B8ITS3</accession>
<dbReference type="Proteomes" id="UP001652626">
    <property type="component" value="Chromosome 16"/>
</dbReference>
<dbReference type="AlphaFoldDB" id="A0A8B8ITS3"/>
<proteinExistence type="predicted"/>
<dbReference type="RefSeq" id="XP_026499081.1">
    <property type="nucleotide sequence ID" value="XM_026643296.2"/>
</dbReference>
<reference evidence="2" key="1">
    <citation type="submission" date="2025-08" db="UniProtKB">
        <authorList>
            <consortium name="RefSeq"/>
        </authorList>
    </citation>
    <scope>IDENTIFICATION</scope>
    <source>
        <tissue evidence="2">Whole body</tissue>
    </source>
</reference>
<dbReference type="GeneID" id="113402932"/>
<organism evidence="1 2">
    <name type="scientific">Vanessa tameamea</name>
    <name type="common">Kamehameha butterfly</name>
    <dbReference type="NCBI Taxonomy" id="334116"/>
    <lineage>
        <taxon>Eukaryota</taxon>
        <taxon>Metazoa</taxon>
        <taxon>Ecdysozoa</taxon>
        <taxon>Arthropoda</taxon>
        <taxon>Hexapoda</taxon>
        <taxon>Insecta</taxon>
        <taxon>Pterygota</taxon>
        <taxon>Neoptera</taxon>
        <taxon>Endopterygota</taxon>
        <taxon>Lepidoptera</taxon>
        <taxon>Glossata</taxon>
        <taxon>Ditrysia</taxon>
        <taxon>Papilionoidea</taxon>
        <taxon>Nymphalidae</taxon>
        <taxon>Nymphalinae</taxon>
        <taxon>Vanessa</taxon>
    </lineage>
</organism>
<name>A0A8B8ITS3_VANTA</name>
<gene>
    <name evidence="2" type="primary">LOC113402932</name>
</gene>
<evidence type="ECO:0000313" key="1">
    <source>
        <dbReference type="Proteomes" id="UP001652626"/>
    </source>
</evidence>
<protein>
    <submittedName>
        <fullName evidence="2">Uncharacterized protein LOC113402932</fullName>
    </submittedName>
</protein>
<sequence>MTEVPLPFLWDRERGVMETCYKLYTWINHTLLMLLVQMFWKVSQISDYFKQKSVEDNDTKTSFMFPPLSKESKFRRHIRSMSDVQSSTPYRLTFRSKKGVHPTLTYDSDTRTKKIASYNRRRLQDSSDSSDFEAPKQLSIEHNIIKHSDSMRIL</sequence>
<dbReference type="OrthoDB" id="7167329at2759"/>
<dbReference type="OMA" id="RSMSDVQ"/>